<sequence>MNTEHIDIPITLSPNYSGACTHASMTNEELLTLTDQQSCLINGKALFALKYRVIPCAVDEKHHPSVEKMILFCFNDDLSSTSPRAKSSEKHKEPGMYHTTSVMRFLVNDYKLDPNTFVYTWSYDVFHHKSNMSQIYIDLGNYLSVQFSSEFTSSANVDNPNNLEPDHENQAFDCFMHRPPALLRDGRLVIEHKFDKLSIENARRLCVELNIPGNEDDIHESISLAEIYARENASVETSSNDLGNGEATPKNKRRFRKTTKKPDTFFGFYS</sequence>
<evidence type="ECO:0000256" key="1">
    <source>
        <dbReference type="SAM" id="MobiDB-lite"/>
    </source>
</evidence>
<organism evidence="2 3">
    <name type="scientific">Rotaria magnacalcarata</name>
    <dbReference type="NCBI Taxonomy" id="392030"/>
    <lineage>
        <taxon>Eukaryota</taxon>
        <taxon>Metazoa</taxon>
        <taxon>Spiralia</taxon>
        <taxon>Gnathifera</taxon>
        <taxon>Rotifera</taxon>
        <taxon>Eurotatoria</taxon>
        <taxon>Bdelloidea</taxon>
        <taxon>Philodinida</taxon>
        <taxon>Philodinidae</taxon>
        <taxon>Rotaria</taxon>
    </lineage>
</organism>
<name>A0A816MVL0_9BILA</name>
<comment type="caution">
    <text evidence="2">The sequence shown here is derived from an EMBL/GenBank/DDBJ whole genome shotgun (WGS) entry which is preliminary data.</text>
</comment>
<evidence type="ECO:0000313" key="2">
    <source>
        <dbReference type="EMBL" id="CAF2019940.1"/>
    </source>
</evidence>
<accession>A0A816MVL0</accession>
<gene>
    <name evidence="2" type="ORF">WKI299_LOCUS5753</name>
</gene>
<proteinExistence type="predicted"/>
<dbReference type="EMBL" id="CAJNRF010001636">
    <property type="protein sequence ID" value="CAF2019940.1"/>
    <property type="molecule type" value="Genomic_DNA"/>
</dbReference>
<evidence type="ECO:0000313" key="3">
    <source>
        <dbReference type="Proteomes" id="UP000663856"/>
    </source>
</evidence>
<protein>
    <submittedName>
        <fullName evidence="2">Uncharacterized protein</fullName>
    </submittedName>
</protein>
<reference evidence="2" key="1">
    <citation type="submission" date="2021-02" db="EMBL/GenBank/DDBJ databases">
        <authorList>
            <person name="Nowell W R."/>
        </authorList>
    </citation>
    <scope>NUCLEOTIDE SEQUENCE</scope>
</reference>
<dbReference type="Proteomes" id="UP000663856">
    <property type="component" value="Unassembled WGS sequence"/>
</dbReference>
<feature type="region of interest" description="Disordered" evidence="1">
    <location>
        <begin position="235"/>
        <end position="256"/>
    </location>
</feature>
<dbReference type="AlphaFoldDB" id="A0A816MVL0"/>